<dbReference type="GO" id="GO:0006355">
    <property type="term" value="P:regulation of DNA-templated transcription"/>
    <property type="evidence" value="ECO:0007669"/>
    <property type="project" value="UniProtKB-ARBA"/>
</dbReference>
<evidence type="ECO:0000259" key="6">
    <source>
        <dbReference type="PROSITE" id="PS50812"/>
    </source>
</evidence>
<evidence type="ECO:0000256" key="2">
    <source>
        <dbReference type="ARBA" id="ARBA00023163"/>
    </source>
</evidence>
<feature type="region of interest" description="Disordered" evidence="5">
    <location>
        <begin position="21"/>
        <end position="125"/>
    </location>
</feature>
<keyword evidence="2" id="KW-0804">Transcription</keyword>
<evidence type="ECO:0000256" key="4">
    <source>
        <dbReference type="ARBA" id="ARBA00060746"/>
    </source>
</evidence>
<keyword evidence="8" id="KW-1185">Reference proteome</keyword>
<dbReference type="SMART" id="SM00293">
    <property type="entry name" value="PWWP"/>
    <property type="match status" value="1"/>
</dbReference>
<dbReference type="PANTHER" id="PTHR10688">
    <property type="entry name" value="PWWP DOMAIN-CONTAINING PROTEIN"/>
    <property type="match status" value="1"/>
</dbReference>
<evidence type="ECO:0000256" key="1">
    <source>
        <dbReference type="ARBA" id="ARBA00023015"/>
    </source>
</evidence>
<dbReference type="PANTHER" id="PTHR10688:SF5">
    <property type="entry name" value="PWWP DOMAIN-CONTAINING PROTEIN 1-RELATED"/>
    <property type="match status" value="1"/>
</dbReference>
<evidence type="ECO:0000256" key="5">
    <source>
        <dbReference type="SAM" id="MobiDB-lite"/>
    </source>
</evidence>
<dbReference type="Gene3D" id="2.30.30.140">
    <property type="match status" value="1"/>
</dbReference>
<dbReference type="EMBL" id="JAAARO010000011">
    <property type="protein sequence ID" value="KAF5740047.1"/>
    <property type="molecule type" value="Genomic_DNA"/>
</dbReference>
<reference evidence="7 8" key="1">
    <citation type="journal article" date="2020" name="Nat. Commun.">
        <title>Genome of Tripterygium wilfordii and identification of cytochrome P450 involved in triptolide biosynthesis.</title>
        <authorList>
            <person name="Tu L."/>
            <person name="Su P."/>
            <person name="Zhang Z."/>
            <person name="Gao L."/>
            <person name="Wang J."/>
            <person name="Hu T."/>
            <person name="Zhou J."/>
            <person name="Zhang Y."/>
            <person name="Zhao Y."/>
            <person name="Liu Y."/>
            <person name="Song Y."/>
            <person name="Tong Y."/>
            <person name="Lu Y."/>
            <person name="Yang J."/>
            <person name="Xu C."/>
            <person name="Jia M."/>
            <person name="Peters R.J."/>
            <person name="Huang L."/>
            <person name="Gao W."/>
        </authorList>
    </citation>
    <scope>NUCLEOTIDE SEQUENCE [LARGE SCALE GENOMIC DNA]</scope>
    <source>
        <strain evidence="8">cv. XIE 37</strain>
        <tissue evidence="7">Leaf</tissue>
    </source>
</reference>
<dbReference type="GO" id="GO:2000028">
    <property type="term" value="P:regulation of photoperiodism, flowering"/>
    <property type="evidence" value="ECO:0007669"/>
    <property type="project" value="UniProtKB-ARBA"/>
</dbReference>
<evidence type="ECO:0000313" key="7">
    <source>
        <dbReference type="EMBL" id="KAF5740047.1"/>
    </source>
</evidence>
<dbReference type="PROSITE" id="PS50812">
    <property type="entry name" value="PWWP"/>
    <property type="match status" value="1"/>
</dbReference>
<sequence>MISVMNNDCDFERKISDAVEEGRVPGDGVDSVDEVRVSSLGLDSRAPESEGDRRVLGNERSEDARVRARVSEDSDGVDKEMGVRVFEPKDGDSTVVRFDPQDDEFDGNDDASDSETGVSGSVDSQGDMYKSLLSEFDDYVASEKNGSTLGTSRALKYGLEVGDMVWGKVKSHPWWPGHIFNEAFASPSVRRTRRNGHVLVAFFGDSSYGWFDPSELIPFDRNFAEKSQQTTARNFVKAVEEAMDEASRRRGLGLACRCRNPYNFRPTNVKGYFAVDVPDYEPNVIYSVNQISKARDGFQPSAILSFLKQLALAPRDSEETSLEFVNNKATVSCLRKAVFEEFDETYAQAFGVQPTPQSRENVVVPDREPPRAPLSGPLVIAETLSGGKSSKKSLKVKDHSKKDRYLFKRRDEPSDSAAILVSPGQMSLLAPSAACMEGSLAPEAGDYVLQKRAASAPHLMAKDEQSDLLSGRDGAVLRGDLYGKGVQNINLAPIHSSALASQVADDVKPSLQKERVLNQAMRESSKGFTGFFGKEVLPGLFDGTSPSFRQDEIMPDLKYEQDVKASRLNEGFQSSGLRFSARPEGNMGSVQIQDDCTGVRPLSTDAKHSGKINDNVKMKKPKILKRPLGELGTDNSTMGEKKMKKKKVFGSETVPHRPLKHMTSGTGAGGNLAGKSSHVSMVRKGDSQVNLQRKDGSATSSLLNSVGASPMAGLGNNELKLPQLLKDLRGLALNPFHGSERNSPRTIQQFFLRFRSLYYQKSSVLSPPTENEPLELRATKSFPGVGVSGISPGENTRKLLPSKPVKPNNRPEDPTKAGRKRLPSDRQEEIAAKRLKKINHLKALAAEKKTAQRPAEVHQSEGKEQVTMAPTRPIKANTTIRKMVPPARPVEPTMLVMKFPPETSLPSPAELKARFGRFGSIDQDAMRVFWRSFTCRVVFRHKLDAQAAYKYAVANKSLFGNVNVRYQLREVGGSAPEGSGADKGRGDDTPMDTSRYKDPMTERPTPALAQPPIPQSSIQLKSCLKRSNGDEASQVTGGNGNGGRRTPRVKFMLGGKETSMLANRNNNTSFADAGASGSMDFNSKNNIHMAIPSSTSSSILPLPPQFAKAPPNELHRTSHNLNTSPAVAAAASAAAGIDISQQMLSLMTRCSDVVNSLTGLLGYVPYHPL</sequence>
<feature type="region of interest" description="Disordered" evidence="5">
    <location>
        <begin position="764"/>
        <end position="827"/>
    </location>
</feature>
<dbReference type="OrthoDB" id="62853at2759"/>
<feature type="compositionally biased region" description="Basic and acidic residues" evidence="5">
    <location>
        <begin position="847"/>
        <end position="864"/>
    </location>
</feature>
<evidence type="ECO:0000256" key="3">
    <source>
        <dbReference type="ARBA" id="ARBA00023242"/>
    </source>
</evidence>
<dbReference type="FunCoup" id="A0A7J7D122">
    <property type="interactions" value="3376"/>
</dbReference>
<comment type="similarity">
    <text evidence="4">Belongs to the PDP family.</text>
</comment>
<feature type="compositionally biased region" description="Basic and acidic residues" evidence="5">
    <location>
        <begin position="809"/>
        <end position="827"/>
    </location>
</feature>
<protein>
    <submittedName>
        <fullName evidence="7">Putative Tudor/PWWP/MBT superfamily protein</fullName>
    </submittedName>
</protein>
<keyword evidence="3" id="KW-0539">Nucleus</keyword>
<feature type="compositionally biased region" description="Acidic residues" evidence="5">
    <location>
        <begin position="101"/>
        <end position="113"/>
    </location>
</feature>
<dbReference type="SUPFAM" id="SSF63748">
    <property type="entry name" value="Tudor/PWWP/MBT"/>
    <property type="match status" value="1"/>
</dbReference>
<feature type="compositionally biased region" description="Polar residues" evidence="5">
    <location>
        <begin position="114"/>
        <end position="124"/>
    </location>
</feature>
<dbReference type="Proteomes" id="UP000593562">
    <property type="component" value="Unassembled WGS sequence"/>
</dbReference>
<dbReference type="InterPro" id="IPR052657">
    <property type="entry name" value="PDP_family_Arabidopsis"/>
</dbReference>
<keyword evidence="1" id="KW-0805">Transcription regulation</keyword>
<dbReference type="GO" id="GO:0035098">
    <property type="term" value="C:ESC/E(Z) complex"/>
    <property type="evidence" value="ECO:0007669"/>
    <property type="project" value="UniProtKB-ARBA"/>
</dbReference>
<feature type="domain" description="PWWP" evidence="6">
    <location>
        <begin position="161"/>
        <end position="222"/>
    </location>
</feature>
<feature type="region of interest" description="Disordered" evidence="5">
    <location>
        <begin position="847"/>
        <end position="866"/>
    </location>
</feature>
<feature type="region of interest" description="Disordered" evidence="5">
    <location>
        <begin position="627"/>
        <end position="676"/>
    </location>
</feature>
<comment type="caution">
    <text evidence="7">The sequence shown here is derived from an EMBL/GenBank/DDBJ whole genome shotgun (WGS) entry which is preliminary data.</text>
</comment>
<name>A0A7J7D122_TRIWF</name>
<dbReference type="InParanoid" id="A0A7J7D122"/>
<organism evidence="7 8">
    <name type="scientific">Tripterygium wilfordii</name>
    <name type="common">Thunder God vine</name>
    <dbReference type="NCBI Taxonomy" id="458696"/>
    <lineage>
        <taxon>Eukaryota</taxon>
        <taxon>Viridiplantae</taxon>
        <taxon>Streptophyta</taxon>
        <taxon>Embryophyta</taxon>
        <taxon>Tracheophyta</taxon>
        <taxon>Spermatophyta</taxon>
        <taxon>Magnoliopsida</taxon>
        <taxon>eudicotyledons</taxon>
        <taxon>Gunneridae</taxon>
        <taxon>Pentapetalae</taxon>
        <taxon>rosids</taxon>
        <taxon>fabids</taxon>
        <taxon>Celastrales</taxon>
        <taxon>Celastraceae</taxon>
        <taxon>Tripterygium</taxon>
    </lineage>
</organism>
<feature type="region of interest" description="Disordered" evidence="5">
    <location>
        <begin position="972"/>
        <end position="1047"/>
    </location>
</feature>
<dbReference type="CDD" id="cd05162">
    <property type="entry name" value="PWWP"/>
    <property type="match status" value="1"/>
</dbReference>
<accession>A0A7J7D122</accession>
<dbReference type="FunFam" id="2.30.30.140:FF:000115">
    <property type="entry name" value="Tudor/PWWP/MBT superfamily protein"/>
    <property type="match status" value="1"/>
</dbReference>
<feature type="compositionally biased region" description="Basic and acidic residues" evidence="5">
    <location>
        <begin position="980"/>
        <end position="1001"/>
    </location>
</feature>
<proteinExistence type="inferred from homology"/>
<evidence type="ECO:0000313" key="8">
    <source>
        <dbReference type="Proteomes" id="UP000593562"/>
    </source>
</evidence>
<feature type="compositionally biased region" description="Basic and acidic residues" evidence="5">
    <location>
        <begin position="45"/>
        <end position="92"/>
    </location>
</feature>
<gene>
    <name evidence="7" type="ORF">HS088_TW11G00110</name>
</gene>
<dbReference type="GO" id="GO:0040029">
    <property type="term" value="P:epigenetic regulation of gene expression"/>
    <property type="evidence" value="ECO:0007669"/>
    <property type="project" value="UniProtKB-ARBA"/>
</dbReference>
<dbReference type="InterPro" id="IPR000313">
    <property type="entry name" value="PWWP_dom"/>
</dbReference>
<dbReference type="Pfam" id="PF00855">
    <property type="entry name" value="PWWP"/>
    <property type="match status" value="1"/>
</dbReference>
<dbReference type="AlphaFoldDB" id="A0A7J7D122"/>